<protein>
    <submittedName>
        <fullName evidence="2">Uncharacterized protein</fullName>
    </submittedName>
</protein>
<dbReference type="RefSeq" id="WP_274588577.1">
    <property type="nucleotide sequence ID" value="NZ_JARAOX010000123.1"/>
</dbReference>
<evidence type="ECO:0000313" key="2">
    <source>
        <dbReference type="EMBL" id="MDD9781460.1"/>
    </source>
</evidence>
<name>A0ABD4WN77_PRIMG</name>
<accession>A0ABD4WN77</accession>
<organism evidence="2 3">
    <name type="scientific">Priestia megaterium</name>
    <name type="common">Bacillus megaterium</name>
    <dbReference type="NCBI Taxonomy" id="1404"/>
    <lineage>
        <taxon>Bacteria</taxon>
        <taxon>Bacillati</taxon>
        <taxon>Bacillota</taxon>
        <taxon>Bacilli</taxon>
        <taxon>Bacillales</taxon>
        <taxon>Bacillaceae</taxon>
        <taxon>Priestia</taxon>
    </lineage>
</organism>
<sequence length="60" mass="7023">MNSKEQKKLATTRELMGNAKERADLSSELEEDLENLGLQRRMKQLEVESKFLKDQNDELL</sequence>
<gene>
    <name evidence="2" type="ORF">PVE99_03445</name>
</gene>
<comment type="caution">
    <text evidence="2">The sequence shown here is derived from an EMBL/GenBank/DDBJ whole genome shotgun (WGS) entry which is preliminary data.</text>
</comment>
<proteinExistence type="predicted"/>
<reference evidence="2 3" key="1">
    <citation type="submission" date="2023-02" db="EMBL/GenBank/DDBJ databases">
        <authorList>
            <person name="Olszewska D."/>
        </authorList>
    </citation>
    <scope>NUCLEOTIDE SEQUENCE [LARGE SCALE GENOMIC DNA]</scope>
    <source>
        <strain evidence="2 3">FDU301</strain>
    </source>
</reference>
<dbReference type="EMBL" id="JARAOX010000123">
    <property type="protein sequence ID" value="MDD9781460.1"/>
    <property type="molecule type" value="Genomic_DNA"/>
</dbReference>
<feature type="region of interest" description="Disordered" evidence="1">
    <location>
        <begin position="1"/>
        <end position="26"/>
    </location>
</feature>
<evidence type="ECO:0000313" key="3">
    <source>
        <dbReference type="Proteomes" id="UP001213771"/>
    </source>
</evidence>
<evidence type="ECO:0000256" key="1">
    <source>
        <dbReference type="SAM" id="MobiDB-lite"/>
    </source>
</evidence>
<dbReference type="Proteomes" id="UP001213771">
    <property type="component" value="Unassembled WGS sequence"/>
</dbReference>
<dbReference type="AlphaFoldDB" id="A0ABD4WN77"/>